<sequence length="141" mass="15546">MKTDLRTSASGIFLMSAVDSCLLLLVMVRNAAGADDSLLQWMVRLSAAVIRVSCAHRNQVLVQGDGLVEPLPSLVQRVDAVSNTYTIATAVKGHSFQLARREDEMGLLRTAVYETVPTVARSRHIVTKMLRHYVAYSRCIT</sequence>
<keyword evidence="1" id="KW-0732">Signal</keyword>
<proteinExistence type="predicted"/>
<evidence type="ECO:0008006" key="4">
    <source>
        <dbReference type="Google" id="ProtNLM"/>
    </source>
</evidence>
<dbReference type="Proteomes" id="UP000075920">
    <property type="component" value="Unassembled WGS sequence"/>
</dbReference>
<dbReference type="EnsemblMetazoa" id="AMIN004453-RA">
    <property type="protein sequence ID" value="AMIN004453-PA"/>
    <property type="gene ID" value="AMIN004453"/>
</dbReference>
<dbReference type="AlphaFoldDB" id="A0A182W293"/>
<evidence type="ECO:0000313" key="3">
    <source>
        <dbReference type="Proteomes" id="UP000075920"/>
    </source>
</evidence>
<protein>
    <recommendedName>
        <fullName evidence="4">Secreted protein</fullName>
    </recommendedName>
</protein>
<evidence type="ECO:0000313" key="2">
    <source>
        <dbReference type="EnsemblMetazoa" id="AMIN004453-PA"/>
    </source>
</evidence>
<organism evidence="2 3">
    <name type="scientific">Anopheles minimus</name>
    <dbReference type="NCBI Taxonomy" id="112268"/>
    <lineage>
        <taxon>Eukaryota</taxon>
        <taxon>Metazoa</taxon>
        <taxon>Ecdysozoa</taxon>
        <taxon>Arthropoda</taxon>
        <taxon>Hexapoda</taxon>
        <taxon>Insecta</taxon>
        <taxon>Pterygota</taxon>
        <taxon>Neoptera</taxon>
        <taxon>Endopterygota</taxon>
        <taxon>Diptera</taxon>
        <taxon>Nematocera</taxon>
        <taxon>Culicoidea</taxon>
        <taxon>Culicidae</taxon>
        <taxon>Anophelinae</taxon>
        <taxon>Anopheles</taxon>
    </lineage>
</organism>
<evidence type="ECO:0000256" key="1">
    <source>
        <dbReference type="SAM" id="SignalP"/>
    </source>
</evidence>
<reference evidence="2" key="2">
    <citation type="submission" date="2020-05" db="UniProtKB">
        <authorList>
            <consortium name="EnsemblMetazoa"/>
        </authorList>
    </citation>
    <scope>IDENTIFICATION</scope>
    <source>
        <strain evidence="2">MINIMUS1</strain>
    </source>
</reference>
<name>A0A182W293_9DIPT</name>
<feature type="chain" id="PRO_5008140609" description="Secreted protein" evidence="1">
    <location>
        <begin position="34"/>
        <end position="141"/>
    </location>
</feature>
<keyword evidence="3" id="KW-1185">Reference proteome</keyword>
<reference evidence="3" key="1">
    <citation type="submission" date="2013-03" db="EMBL/GenBank/DDBJ databases">
        <title>The Genome Sequence of Anopheles minimus MINIMUS1.</title>
        <authorList>
            <consortium name="The Broad Institute Genomics Platform"/>
            <person name="Neafsey D.E."/>
            <person name="Walton C."/>
            <person name="Walker B."/>
            <person name="Young S.K."/>
            <person name="Zeng Q."/>
            <person name="Gargeya S."/>
            <person name="Fitzgerald M."/>
            <person name="Haas B."/>
            <person name="Abouelleil A."/>
            <person name="Allen A.W."/>
            <person name="Alvarado L."/>
            <person name="Arachchi H.M."/>
            <person name="Berlin A.M."/>
            <person name="Chapman S.B."/>
            <person name="Gainer-Dewar J."/>
            <person name="Goldberg J."/>
            <person name="Griggs A."/>
            <person name="Gujja S."/>
            <person name="Hansen M."/>
            <person name="Howarth C."/>
            <person name="Imamovic A."/>
            <person name="Ireland A."/>
            <person name="Larimer J."/>
            <person name="McCowan C."/>
            <person name="Murphy C."/>
            <person name="Pearson M."/>
            <person name="Poon T.W."/>
            <person name="Priest M."/>
            <person name="Roberts A."/>
            <person name="Saif S."/>
            <person name="Shea T."/>
            <person name="Sisk P."/>
            <person name="Sykes S."/>
            <person name="Wortman J."/>
            <person name="Nusbaum C."/>
            <person name="Birren B."/>
        </authorList>
    </citation>
    <scope>NUCLEOTIDE SEQUENCE [LARGE SCALE GENOMIC DNA]</scope>
    <source>
        <strain evidence="3">MINIMUS1</strain>
    </source>
</reference>
<feature type="signal peptide" evidence="1">
    <location>
        <begin position="1"/>
        <end position="33"/>
    </location>
</feature>
<dbReference type="VEuPathDB" id="VectorBase:AMIN004453"/>
<accession>A0A182W293</accession>